<dbReference type="SUPFAM" id="SSF46785">
    <property type="entry name" value="Winged helix' DNA-binding domain"/>
    <property type="match status" value="1"/>
</dbReference>
<dbReference type="Pfam" id="PF12802">
    <property type="entry name" value="MarR_2"/>
    <property type="match status" value="1"/>
</dbReference>
<dbReference type="Gene3D" id="1.10.10.10">
    <property type="entry name" value="Winged helix-like DNA-binding domain superfamily/Winged helix DNA-binding domain"/>
    <property type="match status" value="1"/>
</dbReference>
<keyword evidence="4" id="KW-1185">Reference proteome</keyword>
<dbReference type="GO" id="GO:0006950">
    <property type="term" value="P:response to stress"/>
    <property type="evidence" value="ECO:0007669"/>
    <property type="project" value="TreeGrafter"/>
</dbReference>
<dbReference type="RefSeq" id="WP_143784577.1">
    <property type="nucleotide sequence ID" value="NZ_CP041616.1"/>
</dbReference>
<organism evidence="3 4">
    <name type="scientific">Ornithinimicrobium ciconiae</name>
    <dbReference type="NCBI Taxonomy" id="2594265"/>
    <lineage>
        <taxon>Bacteria</taxon>
        <taxon>Bacillati</taxon>
        <taxon>Actinomycetota</taxon>
        <taxon>Actinomycetes</taxon>
        <taxon>Micrococcales</taxon>
        <taxon>Ornithinimicrobiaceae</taxon>
        <taxon>Ornithinimicrobium</taxon>
    </lineage>
</organism>
<dbReference type="InterPro" id="IPR000835">
    <property type="entry name" value="HTH_MarR-typ"/>
</dbReference>
<gene>
    <name evidence="3" type="ORF">FNH13_17230</name>
</gene>
<dbReference type="PANTHER" id="PTHR33164:SF99">
    <property type="entry name" value="MARR FAMILY REGULATORY PROTEIN"/>
    <property type="match status" value="1"/>
</dbReference>
<dbReference type="PANTHER" id="PTHR33164">
    <property type="entry name" value="TRANSCRIPTIONAL REGULATOR, MARR FAMILY"/>
    <property type="match status" value="1"/>
</dbReference>
<evidence type="ECO:0000313" key="3">
    <source>
        <dbReference type="EMBL" id="QDO89856.1"/>
    </source>
</evidence>
<dbReference type="InterPro" id="IPR036390">
    <property type="entry name" value="WH_DNA-bd_sf"/>
</dbReference>
<feature type="domain" description="HTH marR-type" evidence="2">
    <location>
        <begin position="34"/>
        <end position="169"/>
    </location>
</feature>
<dbReference type="PROSITE" id="PS50995">
    <property type="entry name" value="HTH_MARR_2"/>
    <property type="match status" value="1"/>
</dbReference>
<evidence type="ECO:0000256" key="1">
    <source>
        <dbReference type="SAM" id="MobiDB-lite"/>
    </source>
</evidence>
<reference evidence="3 4" key="1">
    <citation type="submission" date="2019-07" db="EMBL/GenBank/DDBJ databases">
        <title>complete genome sequencing of Ornithinimicrobium sp. H23M54.</title>
        <authorList>
            <person name="Bae J.-W."/>
            <person name="Lee S.-Y."/>
        </authorList>
    </citation>
    <scope>NUCLEOTIDE SEQUENCE [LARGE SCALE GENOMIC DNA]</scope>
    <source>
        <strain evidence="3 4">H23M54</strain>
    </source>
</reference>
<name>A0A516GEB1_9MICO</name>
<proteinExistence type="predicted"/>
<evidence type="ECO:0000313" key="4">
    <source>
        <dbReference type="Proteomes" id="UP000315395"/>
    </source>
</evidence>
<protein>
    <submittedName>
        <fullName evidence="3">MarR family transcriptional regulator</fullName>
    </submittedName>
</protein>
<evidence type="ECO:0000259" key="2">
    <source>
        <dbReference type="PROSITE" id="PS50995"/>
    </source>
</evidence>
<feature type="region of interest" description="Disordered" evidence="1">
    <location>
        <begin position="1"/>
        <end position="23"/>
    </location>
</feature>
<dbReference type="EMBL" id="CP041616">
    <property type="protein sequence ID" value="QDO89856.1"/>
    <property type="molecule type" value="Genomic_DNA"/>
</dbReference>
<sequence length="178" mass="19939">MQDSIPGDPGRAPTAPGQDPADVGEDVRWLSAQEQGAWRAYLRASRLITVALDEGLTEHGTRLTEYEILSMLSEAPGGRLRMSALAQRVVQSRSRLTHTATRLEKLGWVERRAVREDRRGVELILAPKGWEVLKELSAVHVRDVRRVLIDRLDPDEFAALGRAMARIVEAYDVSEEEC</sequence>
<dbReference type="GO" id="GO:0003700">
    <property type="term" value="F:DNA-binding transcription factor activity"/>
    <property type="evidence" value="ECO:0007669"/>
    <property type="project" value="InterPro"/>
</dbReference>
<accession>A0A516GEB1</accession>
<dbReference type="SMART" id="SM00347">
    <property type="entry name" value="HTH_MARR"/>
    <property type="match status" value="1"/>
</dbReference>
<dbReference type="AlphaFoldDB" id="A0A516GEB1"/>
<dbReference type="KEGG" id="orz:FNH13_17230"/>
<dbReference type="OrthoDB" id="8635520at2"/>
<dbReference type="InterPro" id="IPR036388">
    <property type="entry name" value="WH-like_DNA-bd_sf"/>
</dbReference>
<dbReference type="Proteomes" id="UP000315395">
    <property type="component" value="Chromosome"/>
</dbReference>
<dbReference type="PRINTS" id="PR00598">
    <property type="entry name" value="HTHMARR"/>
</dbReference>
<dbReference type="InterPro" id="IPR039422">
    <property type="entry name" value="MarR/SlyA-like"/>
</dbReference>